<proteinExistence type="predicted"/>
<dbReference type="Proteomes" id="UP001420932">
    <property type="component" value="Unassembled WGS sequence"/>
</dbReference>
<accession>A0AAP0LD40</accession>
<feature type="signal peptide" evidence="2">
    <location>
        <begin position="1"/>
        <end position="26"/>
    </location>
</feature>
<evidence type="ECO:0000256" key="2">
    <source>
        <dbReference type="SAM" id="SignalP"/>
    </source>
</evidence>
<keyword evidence="4" id="KW-1185">Reference proteome</keyword>
<evidence type="ECO:0000256" key="1">
    <source>
        <dbReference type="SAM" id="MobiDB-lite"/>
    </source>
</evidence>
<gene>
    <name evidence="3" type="ORF">Syun_000906</name>
</gene>
<organism evidence="3 4">
    <name type="scientific">Stephania yunnanensis</name>
    <dbReference type="NCBI Taxonomy" id="152371"/>
    <lineage>
        <taxon>Eukaryota</taxon>
        <taxon>Viridiplantae</taxon>
        <taxon>Streptophyta</taxon>
        <taxon>Embryophyta</taxon>
        <taxon>Tracheophyta</taxon>
        <taxon>Spermatophyta</taxon>
        <taxon>Magnoliopsida</taxon>
        <taxon>Ranunculales</taxon>
        <taxon>Menispermaceae</taxon>
        <taxon>Menispermoideae</taxon>
        <taxon>Cissampelideae</taxon>
        <taxon>Stephania</taxon>
    </lineage>
</organism>
<feature type="chain" id="PRO_5042897813" evidence="2">
    <location>
        <begin position="27"/>
        <end position="134"/>
    </location>
</feature>
<evidence type="ECO:0000313" key="4">
    <source>
        <dbReference type="Proteomes" id="UP001420932"/>
    </source>
</evidence>
<dbReference type="EMBL" id="JBBNAF010000001">
    <property type="protein sequence ID" value="KAK9168766.1"/>
    <property type="molecule type" value="Genomic_DNA"/>
</dbReference>
<sequence length="134" mass="15006">MPGESLKVMLILDLSTLISLFGKIIAGITNHMNVIQDAIGEKAMAEVVDCTIFKLKESSMDNDPSYFFGKCVSTSWVYVNHREDQVMGQLVDKEPSTSRPGKEKIDMDTSLDPRRRHGIVANGRSQRDWLSFLG</sequence>
<reference evidence="3 4" key="1">
    <citation type="submission" date="2024-01" db="EMBL/GenBank/DDBJ databases">
        <title>Genome assemblies of Stephania.</title>
        <authorList>
            <person name="Yang L."/>
        </authorList>
    </citation>
    <scope>NUCLEOTIDE SEQUENCE [LARGE SCALE GENOMIC DNA]</scope>
    <source>
        <strain evidence="3">YNDBR</strain>
        <tissue evidence="3">Leaf</tissue>
    </source>
</reference>
<name>A0AAP0LD40_9MAGN</name>
<comment type="caution">
    <text evidence="3">The sequence shown here is derived from an EMBL/GenBank/DDBJ whole genome shotgun (WGS) entry which is preliminary data.</text>
</comment>
<keyword evidence="2" id="KW-0732">Signal</keyword>
<evidence type="ECO:0000313" key="3">
    <source>
        <dbReference type="EMBL" id="KAK9168766.1"/>
    </source>
</evidence>
<protein>
    <submittedName>
        <fullName evidence="3">Uncharacterized protein</fullName>
    </submittedName>
</protein>
<feature type="region of interest" description="Disordered" evidence="1">
    <location>
        <begin position="90"/>
        <end position="110"/>
    </location>
</feature>
<dbReference type="AlphaFoldDB" id="A0AAP0LD40"/>